<sequence>MDPAHQALRRSKILLIRESLMDDEARVRSLNFKKVSKSYSKGTPKVDCQVIIDTGSDYAWGIEDVTNYPLSVEPSDMFENFQFGCRLINNGGPDNFANGAGYLDSCTWSSFHLQRNSVRLRNSYYLPESIYIALRTAFKQSMAKYPLAAAQEKLDTCYNFKGFSRIRLPYIVFRFGSGTDLSLNSSRIVFIPQKNTDVWCLGFAAIKMSDDLTIICNNQKRGLDILFDMDAGRIGFGTKPYGGLANKSSAVILNLCNSL</sequence>
<evidence type="ECO:0000313" key="3">
    <source>
        <dbReference type="Proteomes" id="UP001630127"/>
    </source>
</evidence>
<accession>A0ABD2ZFE7</accession>
<gene>
    <name evidence="2" type="ORF">ACH5RR_023907</name>
</gene>
<dbReference type="Proteomes" id="UP001630127">
    <property type="component" value="Unassembled WGS sequence"/>
</dbReference>
<dbReference type="SUPFAM" id="SSF50630">
    <property type="entry name" value="Acid proteases"/>
    <property type="match status" value="1"/>
</dbReference>
<name>A0ABD2ZFE7_9GENT</name>
<dbReference type="InterPro" id="IPR001461">
    <property type="entry name" value="Aspartic_peptidase_A1"/>
</dbReference>
<evidence type="ECO:0000259" key="1">
    <source>
        <dbReference type="Pfam" id="PF14541"/>
    </source>
</evidence>
<dbReference type="InterPro" id="IPR032799">
    <property type="entry name" value="TAXi_C"/>
</dbReference>
<dbReference type="PANTHER" id="PTHR13683:SF398">
    <property type="entry name" value="ASPARTYL PROTEASE AED1-LIKE"/>
    <property type="match status" value="1"/>
</dbReference>
<dbReference type="Pfam" id="PF14541">
    <property type="entry name" value="TAXi_C"/>
    <property type="match status" value="1"/>
</dbReference>
<reference evidence="2 3" key="1">
    <citation type="submission" date="2024-11" db="EMBL/GenBank/DDBJ databases">
        <title>A near-complete genome assembly of Cinchona calisaya.</title>
        <authorList>
            <person name="Lian D.C."/>
            <person name="Zhao X.W."/>
            <person name="Wei L."/>
        </authorList>
    </citation>
    <scope>NUCLEOTIDE SEQUENCE [LARGE SCALE GENOMIC DNA]</scope>
    <source>
        <tissue evidence="2">Nenye</tissue>
    </source>
</reference>
<dbReference type="AlphaFoldDB" id="A0ABD2ZFE7"/>
<dbReference type="InterPro" id="IPR021109">
    <property type="entry name" value="Peptidase_aspartic_dom_sf"/>
</dbReference>
<feature type="domain" description="Xylanase inhibitor C-terminal" evidence="1">
    <location>
        <begin position="124"/>
        <end position="237"/>
    </location>
</feature>
<protein>
    <recommendedName>
        <fullName evidence="1">Xylanase inhibitor C-terminal domain-containing protein</fullName>
    </recommendedName>
</protein>
<organism evidence="2 3">
    <name type="scientific">Cinchona calisaya</name>
    <dbReference type="NCBI Taxonomy" id="153742"/>
    <lineage>
        <taxon>Eukaryota</taxon>
        <taxon>Viridiplantae</taxon>
        <taxon>Streptophyta</taxon>
        <taxon>Embryophyta</taxon>
        <taxon>Tracheophyta</taxon>
        <taxon>Spermatophyta</taxon>
        <taxon>Magnoliopsida</taxon>
        <taxon>eudicotyledons</taxon>
        <taxon>Gunneridae</taxon>
        <taxon>Pentapetalae</taxon>
        <taxon>asterids</taxon>
        <taxon>lamiids</taxon>
        <taxon>Gentianales</taxon>
        <taxon>Rubiaceae</taxon>
        <taxon>Cinchonoideae</taxon>
        <taxon>Cinchoneae</taxon>
        <taxon>Cinchona</taxon>
    </lineage>
</organism>
<keyword evidence="3" id="KW-1185">Reference proteome</keyword>
<proteinExistence type="predicted"/>
<comment type="caution">
    <text evidence="2">The sequence shown here is derived from an EMBL/GenBank/DDBJ whole genome shotgun (WGS) entry which is preliminary data.</text>
</comment>
<dbReference type="Gene3D" id="2.40.70.10">
    <property type="entry name" value="Acid Proteases"/>
    <property type="match status" value="1"/>
</dbReference>
<evidence type="ECO:0000313" key="2">
    <source>
        <dbReference type="EMBL" id="KAL3517005.1"/>
    </source>
</evidence>
<dbReference type="EMBL" id="JBJUIK010000010">
    <property type="protein sequence ID" value="KAL3517005.1"/>
    <property type="molecule type" value="Genomic_DNA"/>
</dbReference>
<dbReference type="PANTHER" id="PTHR13683">
    <property type="entry name" value="ASPARTYL PROTEASES"/>
    <property type="match status" value="1"/>
</dbReference>